<organism evidence="1 3">
    <name type="scientific">Xanthobacter flavus</name>
    <dbReference type="NCBI Taxonomy" id="281"/>
    <lineage>
        <taxon>Bacteria</taxon>
        <taxon>Pseudomonadati</taxon>
        <taxon>Pseudomonadota</taxon>
        <taxon>Alphaproteobacteria</taxon>
        <taxon>Hyphomicrobiales</taxon>
        <taxon>Xanthobacteraceae</taxon>
        <taxon>Xanthobacter</taxon>
    </lineage>
</organism>
<name>A0A9W6CJS2_XANFL</name>
<sequence>MTGPALTYPFVRRVPHRLLGDMLRMTLSEALHYDLTLEEGRTLSRAFTAVAHDYRRTDVLYLSPVGMDGDFSAAVHAEGVDVDTSGTPHHLSWDDVRELAERLAVE</sequence>
<gene>
    <name evidence="2" type="ORF">GGQ86_001843</name>
    <name evidence="1" type="ORF">XFLAVUS301_13290</name>
</gene>
<keyword evidence="4" id="KW-1185">Reference proteome</keyword>
<dbReference type="Proteomes" id="UP001144397">
    <property type="component" value="Unassembled WGS sequence"/>
</dbReference>
<reference evidence="1" key="1">
    <citation type="submission" date="2022-12" db="EMBL/GenBank/DDBJ databases">
        <title>Reference genome sequencing for broad-spectrum identification of bacterial and archaeal isolates by mass spectrometry.</title>
        <authorList>
            <person name="Sekiguchi Y."/>
            <person name="Tourlousse D.M."/>
        </authorList>
    </citation>
    <scope>NUCLEOTIDE SEQUENCE</scope>
    <source>
        <strain evidence="1">301</strain>
    </source>
</reference>
<proteinExistence type="predicted"/>
<accession>A0A9W6CJS2</accession>
<reference evidence="2 4" key="2">
    <citation type="submission" date="2023-07" db="EMBL/GenBank/DDBJ databases">
        <title>Genomic Encyclopedia of Type Strains, Phase IV (KMG-IV): sequencing the most valuable type-strain genomes for metagenomic binning, comparative biology and taxonomic classification.</title>
        <authorList>
            <person name="Goeker M."/>
        </authorList>
    </citation>
    <scope>NUCLEOTIDE SEQUENCE [LARGE SCALE GENOMIC DNA]</scope>
    <source>
        <strain evidence="2 4">DSM 338</strain>
    </source>
</reference>
<evidence type="ECO:0000313" key="2">
    <source>
        <dbReference type="EMBL" id="MDR6333379.1"/>
    </source>
</evidence>
<dbReference type="Proteomes" id="UP001245370">
    <property type="component" value="Unassembled WGS sequence"/>
</dbReference>
<evidence type="ECO:0000313" key="3">
    <source>
        <dbReference type="Proteomes" id="UP001144397"/>
    </source>
</evidence>
<evidence type="ECO:0000313" key="4">
    <source>
        <dbReference type="Proteomes" id="UP001245370"/>
    </source>
</evidence>
<dbReference type="RefSeq" id="WP_281806323.1">
    <property type="nucleotide sequence ID" value="NZ_BSDO01000001.1"/>
</dbReference>
<dbReference type="EMBL" id="BSDO01000001">
    <property type="protein sequence ID" value="GLI21655.1"/>
    <property type="molecule type" value="Genomic_DNA"/>
</dbReference>
<dbReference type="EMBL" id="JAVDPY010000002">
    <property type="protein sequence ID" value="MDR6333379.1"/>
    <property type="molecule type" value="Genomic_DNA"/>
</dbReference>
<evidence type="ECO:0000313" key="1">
    <source>
        <dbReference type="EMBL" id="GLI21655.1"/>
    </source>
</evidence>
<protein>
    <submittedName>
        <fullName evidence="1">Uncharacterized protein</fullName>
    </submittedName>
</protein>
<comment type="caution">
    <text evidence="1">The sequence shown here is derived from an EMBL/GenBank/DDBJ whole genome shotgun (WGS) entry which is preliminary data.</text>
</comment>
<dbReference type="GeneID" id="95762123"/>
<dbReference type="AlphaFoldDB" id="A0A9W6CJS2"/>